<name>A0AAQ0RWX6_STAXY</name>
<protein>
    <submittedName>
        <fullName evidence="1">Uncharacterized protein</fullName>
    </submittedName>
</protein>
<dbReference type="EMBL" id="QXUI01000011">
    <property type="protein sequence ID" value="RIM90965.1"/>
    <property type="molecule type" value="Genomic_DNA"/>
</dbReference>
<dbReference type="RefSeq" id="WP_119555494.1">
    <property type="nucleotide sequence ID" value="NZ_QXUI01000011.1"/>
</dbReference>
<dbReference type="AlphaFoldDB" id="A0AAQ0RWX6"/>
<reference evidence="1 2" key="1">
    <citation type="journal article" date="2016" name="Front. Microbiol.">
        <title>Comprehensive Phylogenetic Analysis of Bovine Non-aureus Staphylococci Species Based on Whole-Genome Sequencing.</title>
        <authorList>
            <person name="Naushad S."/>
            <person name="Barkema H.W."/>
            <person name="Luby C."/>
            <person name="Condas L.A."/>
            <person name="Nobrega D.B."/>
            <person name="Carson D.A."/>
            <person name="De Buck J."/>
        </authorList>
    </citation>
    <scope>NUCLEOTIDE SEQUENCE [LARGE SCALE GENOMIC DNA]</scope>
    <source>
        <strain evidence="1 2">SNUC 1349</strain>
    </source>
</reference>
<comment type="caution">
    <text evidence="1">The sequence shown here is derived from an EMBL/GenBank/DDBJ whole genome shotgun (WGS) entry which is preliminary data.</text>
</comment>
<gene>
    <name evidence="1" type="ORF">BU104_12595</name>
</gene>
<dbReference type="Proteomes" id="UP000285579">
    <property type="component" value="Unassembled WGS sequence"/>
</dbReference>
<proteinExistence type="predicted"/>
<accession>A0AAQ0RWX6</accession>
<evidence type="ECO:0000313" key="2">
    <source>
        <dbReference type="Proteomes" id="UP000285579"/>
    </source>
</evidence>
<evidence type="ECO:0000313" key="1">
    <source>
        <dbReference type="EMBL" id="RIM90965.1"/>
    </source>
</evidence>
<sequence>MEKNIKETDWFEFGLETYLMKAQRLLNIDTGIINSLSKHVTSQIYNKLRRLNIDEEDRINYIHELINISYSLVNDGHFLYQNKRFTIYEYFDKEDLIVMLDPKHTFLFIFATKLQADDENIEHYLNGYIADLRENILNKNQSTEDILDKLIYQLELDTEPDHKKLNKEEEHLIDFDENDDFTNGTLEGNNRGAY</sequence>
<organism evidence="1 2">
    <name type="scientific">Staphylococcus xylosus</name>
    <dbReference type="NCBI Taxonomy" id="1288"/>
    <lineage>
        <taxon>Bacteria</taxon>
        <taxon>Bacillati</taxon>
        <taxon>Bacillota</taxon>
        <taxon>Bacilli</taxon>
        <taxon>Bacillales</taxon>
        <taxon>Staphylococcaceae</taxon>
        <taxon>Staphylococcus</taxon>
    </lineage>
</organism>